<evidence type="ECO:0000313" key="2">
    <source>
        <dbReference type="Proteomes" id="UP000316621"/>
    </source>
</evidence>
<dbReference type="EMBL" id="CM010721">
    <property type="protein sequence ID" value="RZC70769.1"/>
    <property type="molecule type" value="Genomic_DNA"/>
</dbReference>
<keyword evidence="2" id="KW-1185">Reference proteome</keyword>
<accession>A0A4Y7KFN1</accession>
<evidence type="ECO:0000313" key="1">
    <source>
        <dbReference type="EMBL" id="RZC70769.1"/>
    </source>
</evidence>
<name>A0A4Y7KFN1_PAPSO</name>
<organism evidence="1 2">
    <name type="scientific">Papaver somniferum</name>
    <name type="common">Opium poppy</name>
    <dbReference type="NCBI Taxonomy" id="3469"/>
    <lineage>
        <taxon>Eukaryota</taxon>
        <taxon>Viridiplantae</taxon>
        <taxon>Streptophyta</taxon>
        <taxon>Embryophyta</taxon>
        <taxon>Tracheophyta</taxon>
        <taxon>Spermatophyta</taxon>
        <taxon>Magnoliopsida</taxon>
        <taxon>Ranunculales</taxon>
        <taxon>Papaveraceae</taxon>
        <taxon>Papaveroideae</taxon>
        <taxon>Papaver</taxon>
    </lineage>
</organism>
<proteinExistence type="predicted"/>
<reference evidence="1 2" key="1">
    <citation type="journal article" date="2018" name="Science">
        <title>The opium poppy genome and morphinan production.</title>
        <authorList>
            <person name="Guo L."/>
            <person name="Winzer T."/>
            <person name="Yang X."/>
            <person name="Li Y."/>
            <person name="Ning Z."/>
            <person name="He Z."/>
            <person name="Teodor R."/>
            <person name="Lu Y."/>
            <person name="Bowser T.A."/>
            <person name="Graham I.A."/>
            <person name="Ye K."/>
        </authorList>
    </citation>
    <scope>NUCLEOTIDE SEQUENCE [LARGE SCALE GENOMIC DNA]</scope>
    <source>
        <strain evidence="2">cv. HN1</strain>
        <tissue evidence="1">Leaves</tissue>
    </source>
</reference>
<protein>
    <submittedName>
        <fullName evidence="1">Uncharacterized protein</fullName>
    </submittedName>
</protein>
<dbReference type="Gramene" id="RZC70769">
    <property type="protein sequence ID" value="RZC70769"/>
    <property type="gene ID" value="C5167_033917"/>
</dbReference>
<sequence length="70" mass="7898">MSGVKSSSHRLMFGGKYSSHRLMFGGKYSSHNLLDKMYDPGFSRSSLLKFQDQVDGRLKSGVVEDLIKVR</sequence>
<dbReference type="AlphaFoldDB" id="A0A4Y7KFN1"/>
<dbReference type="Proteomes" id="UP000316621">
    <property type="component" value="Chromosome 7"/>
</dbReference>
<gene>
    <name evidence="1" type="ORF">C5167_033917</name>
</gene>